<organism evidence="2 3">
    <name type="scientific">Penicillium alfredii</name>
    <dbReference type="NCBI Taxonomy" id="1506179"/>
    <lineage>
        <taxon>Eukaryota</taxon>
        <taxon>Fungi</taxon>
        <taxon>Dikarya</taxon>
        <taxon>Ascomycota</taxon>
        <taxon>Pezizomycotina</taxon>
        <taxon>Eurotiomycetes</taxon>
        <taxon>Eurotiomycetidae</taxon>
        <taxon>Eurotiales</taxon>
        <taxon>Aspergillaceae</taxon>
        <taxon>Penicillium</taxon>
    </lineage>
</organism>
<dbReference type="OrthoDB" id="10496940at2759"/>
<sequence>MDAFLTKLVLSLLLLGVFWQTHAAPASLKPREDIEMQDLGVKRLTIDKSCSGDTETQLNTAINQAMEVAKDGVSTIDWIVDGFEESSDKEKKRRIGMPMNTMMGNAILRGVSGPRSRSAKEVQEGILSRVSAERNNPVVIHCSMDFLKTEDPEGNKSPPCADEQPRRKYRWNAANYQWVSFTGKLCTSTSAAFVMRGNGDRPDQLVMCPYGLKSLANDKFLKDIKEDQSKVEGEFIDMLTSSPPLWMLQTLLMTRGVGQKRLIEHVDLGNGKLANGWEGVRTLVSKAINYPGKAVRNVDNIAYLAVAWYLDKWNWGPGKATDPSVAKPRVLAADHFEKNYGKGKTPEEVDIADVRPED</sequence>
<comment type="caution">
    <text evidence="2">The sequence shown here is derived from an EMBL/GenBank/DDBJ whole genome shotgun (WGS) entry which is preliminary data.</text>
</comment>
<keyword evidence="3" id="KW-1185">Reference proteome</keyword>
<dbReference type="GeneID" id="81392917"/>
<keyword evidence="1" id="KW-0732">Signal</keyword>
<gene>
    <name evidence="2" type="ORF">NUU61_003167</name>
</gene>
<evidence type="ECO:0000256" key="1">
    <source>
        <dbReference type="SAM" id="SignalP"/>
    </source>
</evidence>
<feature type="signal peptide" evidence="1">
    <location>
        <begin position="1"/>
        <end position="23"/>
    </location>
</feature>
<reference evidence="2" key="1">
    <citation type="submission" date="2022-11" db="EMBL/GenBank/DDBJ databases">
        <authorList>
            <person name="Petersen C."/>
        </authorList>
    </citation>
    <scope>NUCLEOTIDE SEQUENCE</scope>
    <source>
        <strain evidence="2">IBT 34128</strain>
    </source>
</reference>
<evidence type="ECO:0000313" key="2">
    <source>
        <dbReference type="EMBL" id="KAJ5105820.1"/>
    </source>
</evidence>
<protein>
    <submittedName>
        <fullName evidence="2">Uncharacterized protein</fullName>
    </submittedName>
</protein>
<feature type="chain" id="PRO_5040892708" evidence="1">
    <location>
        <begin position="24"/>
        <end position="358"/>
    </location>
</feature>
<name>A0A9W9FSY0_9EURO</name>
<dbReference type="EMBL" id="JAPMSZ010000004">
    <property type="protein sequence ID" value="KAJ5105820.1"/>
    <property type="molecule type" value="Genomic_DNA"/>
</dbReference>
<reference evidence="2" key="2">
    <citation type="journal article" date="2023" name="IMA Fungus">
        <title>Comparative genomic study of the Penicillium genus elucidates a diverse pangenome and 15 lateral gene transfer events.</title>
        <authorList>
            <person name="Petersen C."/>
            <person name="Sorensen T."/>
            <person name="Nielsen M.R."/>
            <person name="Sondergaard T.E."/>
            <person name="Sorensen J.L."/>
            <person name="Fitzpatrick D.A."/>
            <person name="Frisvad J.C."/>
            <person name="Nielsen K.L."/>
        </authorList>
    </citation>
    <scope>NUCLEOTIDE SEQUENCE</scope>
    <source>
        <strain evidence="2">IBT 34128</strain>
    </source>
</reference>
<dbReference type="RefSeq" id="XP_056514816.1">
    <property type="nucleotide sequence ID" value="XM_056653749.1"/>
</dbReference>
<dbReference type="AlphaFoldDB" id="A0A9W9FSY0"/>
<dbReference type="Proteomes" id="UP001141434">
    <property type="component" value="Unassembled WGS sequence"/>
</dbReference>
<evidence type="ECO:0000313" key="3">
    <source>
        <dbReference type="Proteomes" id="UP001141434"/>
    </source>
</evidence>
<proteinExistence type="predicted"/>
<accession>A0A9W9FSY0</accession>